<dbReference type="GO" id="GO:0043136">
    <property type="term" value="F:sn-glycerol 3-phosphatase activity"/>
    <property type="evidence" value="ECO:0007669"/>
    <property type="project" value="TreeGrafter"/>
</dbReference>
<evidence type="ECO:0000256" key="3">
    <source>
        <dbReference type="ARBA" id="ARBA00022679"/>
    </source>
</evidence>
<keyword evidence="1" id="KW-0285">Flavoprotein</keyword>
<dbReference type="InterPro" id="IPR006439">
    <property type="entry name" value="HAD-SF_hydro_IA"/>
</dbReference>
<proteinExistence type="predicted"/>
<dbReference type="AlphaFoldDB" id="A0A1D1XE76"/>
<dbReference type="Gene3D" id="2.40.30.30">
    <property type="entry name" value="Riboflavin kinase-like"/>
    <property type="match status" value="1"/>
</dbReference>
<keyword evidence="2" id="KW-0288">FMN</keyword>
<dbReference type="GO" id="GO:0009398">
    <property type="term" value="P:FMN biosynthetic process"/>
    <property type="evidence" value="ECO:0007669"/>
    <property type="project" value="UniProtKB-UniPathway"/>
</dbReference>
<dbReference type="GO" id="GO:0008531">
    <property type="term" value="F:riboflavin kinase activity"/>
    <property type="evidence" value="ECO:0007669"/>
    <property type="project" value="InterPro"/>
</dbReference>
<organism evidence="5">
    <name type="scientific">Anthurium amnicola</name>
    <dbReference type="NCBI Taxonomy" id="1678845"/>
    <lineage>
        <taxon>Eukaryota</taxon>
        <taxon>Viridiplantae</taxon>
        <taxon>Streptophyta</taxon>
        <taxon>Embryophyta</taxon>
        <taxon>Tracheophyta</taxon>
        <taxon>Spermatophyta</taxon>
        <taxon>Magnoliopsida</taxon>
        <taxon>Liliopsida</taxon>
        <taxon>Araceae</taxon>
        <taxon>Pothoideae</taxon>
        <taxon>Potheae</taxon>
        <taxon>Anthurium</taxon>
    </lineage>
</organism>
<dbReference type="InterPro" id="IPR023214">
    <property type="entry name" value="HAD_sf"/>
</dbReference>
<dbReference type="Gene3D" id="1.10.150.240">
    <property type="entry name" value="Putative phosphatase, domain 2"/>
    <property type="match status" value="1"/>
</dbReference>
<dbReference type="UniPathway" id="UPA00276">
    <property type="reaction ID" value="UER00406"/>
</dbReference>
<dbReference type="GO" id="GO:0000166">
    <property type="term" value="F:nucleotide binding"/>
    <property type="evidence" value="ECO:0007669"/>
    <property type="project" value="UniProtKB-KW"/>
</dbReference>
<dbReference type="InterPro" id="IPR036412">
    <property type="entry name" value="HAD-like_sf"/>
</dbReference>
<keyword evidence="4" id="KW-0547">Nucleotide-binding</keyword>
<dbReference type="SFLD" id="SFLDS00003">
    <property type="entry name" value="Haloacid_Dehalogenase"/>
    <property type="match status" value="1"/>
</dbReference>
<dbReference type="PANTHER" id="PTHR18901:SF44">
    <property type="entry name" value="OS01G0757900 PROTEIN"/>
    <property type="match status" value="1"/>
</dbReference>
<name>A0A1D1XE76_9ARAE</name>
<dbReference type="GO" id="GO:0009231">
    <property type="term" value="P:riboflavin biosynthetic process"/>
    <property type="evidence" value="ECO:0007669"/>
    <property type="project" value="InterPro"/>
</dbReference>
<dbReference type="FunFam" id="3.40.50.1000:FF:000119">
    <property type="entry name" value="Bifunctional riboflavin kinase/FMN phosphatase"/>
    <property type="match status" value="1"/>
</dbReference>
<accession>A0A1D1XE76</accession>
<dbReference type="SUPFAM" id="SSF56784">
    <property type="entry name" value="HAD-like"/>
    <property type="match status" value="1"/>
</dbReference>
<dbReference type="SFLD" id="SFLDG01135">
    <property type="entry name" value="C1.5.6:_HAD__Beta-PGM__Phospha"/>
    <property type="match status" value="1"/>
</dbReference>
<dbReference type="PRINTS" id="PR00413">
    <property type="entry name" value="HADHALOGNASE"/>
</dbReference>
<dbReference type="Gene3D" id="3.40.50.1000">
    <property type="entry name" value="HAD superfamily/HAD-like"/>
    <property type="match status" value="1"/>
</dbReference>
<sequence length="374" mass="41210">MDGAQILAVILDLDGTLLDSERATEGVLKEFLALYGKVLDTEKEEKRLGKMHRESAASIVVDYDLPMTAEEFSEKIMPLYQERWPEAKALPGANRLIRHLHKHAIPLGLASNSIKKHIERKISYQQGWRESFSVILGGDEVDHGKPSPDIFLESAKRMGVDASHCLVIEDSLVGVTAAKAAGMKVVVVPSLHAQADHYAEASCVLHSLLEFQPDLWGLPSFQDWIENVLPIEPLYVRGLLGEGAPHEASILMDKCAENDSFATLPNQVAGVFFGWAKLGTQGIFKVVISIQWDLASSSFKRLIKACIVSEMLNHTFGEQLLLLVVGYIRKLNEENTEEGAVTNLGATEKDKGIADTALDQPMFADHKSDPFLAE</sequence>
<dbReference type="NCBIfam" id="TIGR01509">
    <property type="entry name" value="HAD-SF-IA-v3"/>
    <property type="match status" value="1"/>
</dbReference>
<evidence type="ECO:0000313" key="5">
    <source>
        <dbReference type="EMBL" id="JAT40720.1"/>
    </source>
</evidence>
<dbReference type="InterPro" id="IPR023198">
    <property type="entry name" value="PGP-like_dom2"/>
</dbReference>
<gene>
    <name evidence="5" type="primary">HDHD1_7</name>
    <name evidence="5" type="ORF">g.23355</name>
</gene>
<dbReference type="PANTHER" id="PTHR18901">
    <property type="entry name" value="2-DEOXYGLUCOSE-6-PHOSPHATE PHOSPHATASE 2"/>
    <property type="match status" value="1"/>
</dbReference>
<protein>
    <submittedName>
        <fullName evidence="5">Pseudouridine-5'-monophosphatase</fullName>
    </submittedName>
</protein>
<reference evidence="5" key="1">
    <citation type="submission" date="2015-07" db="EMBL/GenBank/DDBJ databases">
        <title>Transcriptome Assembly of Anthurium amnicola.</title>
        <authorList>
            <person name="Suzuki J."/>
        </authorList>
    </citation>
    <scope>NUCLEOTIDE SEQUENCE</scope>
</reference>
<keyword evidence="3" id="KW-0808">Transferase</keyword>
<evidence type="ECO:0000256" key="2">
    <source>
        <dbReference type="ARBA" id="ARBA00022643"/>
    </source>
</evidence>
<evidence type="ECO:0000256" key="4">
    <source>
        <dbReference type="ARBA" id="ARBA00022741"/>
    </source>
</evidence>
<dbReference type="GO" id="GO:0006114">
    <property type="term" value="P:glycerol biosynthetic process"/>
    <property type="evidence" value="ECO:0007669"/>
    <property type="project" value="TreeGrafter"/>
</dbReference>
<dbReference type="InterPro" id="IPR023465">
    <property type="entry name" value="Riboflavin_kinase_dom_sf"/>
</dbReference>
<dbReference type="EMBL" id="GDJX01027216">
    <property type="protein sequence ID" value="JAT40720.1"/>
    <property type="molecule type" value="Transcribed_RNA"/>
</dbReference>
<dbReference type="FunFam" id="1.10.150.240:FF:000001">
    <property type="entry name" value="Haloacid dehalogenase-like hydrolase domain"/>
    <property type="match status" value="1"/>
</dbReference>
<evidence type="ECO:0000256" key="1">
    <source>
        <dbReference type="ARBA" id="ARBA00022630"/>
    </source>
</evidence>
<dbReference type="SFLD" id="SFLDG01129">
    <property type="entry name" value="C1.5:_HAD__Beta-PGM__Phosphata"/>
    <property type="match status" value="1"/>
</dbReference>
<dbReference type="Pfam" id="PF00702">
    <property type="entry name" value="Hydrolase"/>
    <property type="match status" value="1"/>
</dbReference>